<proteinExistence type="predicted"/>
<name>A0A9P3PQC1_LYOSH</name>
<protein>
    <submittedName>
        <fullName evidence="1">Uncharacterized protein</fullName>
    </submittedName>
</protein>
<keyword evidence="2" id="KW-1185">Reference proteome</keyword>
<accession>A0A9P3PQC1</accession>
<organism evidence="1 2">
    <name type="scientific">Lyophyllum shimeji</name>
    <name type="common">Hon-shimeji</name>
    <name type="synonym">Tricholoma shimeji</name>
    <dbReference type="NCBI Taxonomy" id="47721"/>
    <lineage>
        <taxon>Eukaryota</taxon>
        <taxon>Fungi</taxon>
        <taxon>Dikarya</taxon>
        <taxon>Basidiomycota</taxon>
        <taxon>Agaricomycotina</taxon>
        <taxon>Agaricomycetes</taxon>
        <taxon>Agaricomycetidae</taxon>
        <taxon>Agaricales</taxon>
        <taxon>Tricholomatineae</taxon>
        <taxon>Lyophyllaceae</taxon>
        <taxon>Lyophyllum</taxon>
    </lineage>
</organism>
<dbReference type="Proteomes" id="UP001063166">
    <property type="component" value="Unassembled WGS sequence"/>
</dbReference>
<comment type="caution">
    <text evidence="1">The sequence shown here is derived from an EMBL/GenBank/DDBJ whole genome shotgun (WGS) entry which is preliminary data.</text>
</comment>
<sequence length="85" mass="8962">MAGRQGLVGLCNWALHSRPLAHFPHPFLLGLSSVSLRPPSSSALTIPGIKTIGPDICSQHSGRAVLNLGFLNLRTGLVPRVKAGE</sequence>
<evidence type="ECO:0000313" key="1">
    <source>
        <dbReference type="EMBL" id="GLB39452.1"/>
    </source>
</evidence>
<reference evidence="1" key="1">
    <citation type="submission" date="2022-07" db="EMBL/GenBank/DDBJ databases">
        <title>The genome of Lyophyllum shimeji provides insight into the initial evolution of ectomycorrhizal fungal genome.</title>
        <authorList>
            <person name="Kobayashi Y."/>
            <person name="Shibata T."/>
            <person name="Hirakawa H."/>
            <person name="Shigenobu S."/>
            <person name="Nishiyama T."/>
            <person name="Yamada A."/>
            <person name="Hasebe M."/>
            <person name="Kawaguchi M."/>
        </authorList>
    </citation>
    <scope>NUCLEOTIDE SEQUENCE</scope>
    <source>
        <strain evidence="1">AT787</strain>
    </source>
</reference>
<evidence type="ECO:0000313" key="2">
    <source>
        <dbReference type="Proteomes" id="UP001063166"/>
    </source>
</evidence>
<dbReference type="AlphaFoldDB" id="A0A9P3PQC1"/>
<gene>
    <name evidence="1" type="ORF">LshimejAT787_0606140</name>
</gene>
<dbReference type="EMBL" id="BRPK01000006">
    <property type="protein sequence ID" value="GLB39452.1"/>
    <property type="molecule type" value="Genomic_DNA"/>
</dbReference>